<keyword evidence="4 15" id="KW-0812">Transmembrane</keyword>
<keyword evidence="11" id="KW-0325">Glycoprotein</keyword>
<feature type="transmembrane region" description="Helical" evidence="15">
    <location>
        <begin position="73"/>
        <end position="95"/>
    </location>
</feature>
<feature type="transmembrane region" description="Helical" evidence="15">
    <location>
        <begin position="186"/>
        <end position="204"/>
    </location>
</feature>
<evidence type="ECO:0000256" key="9">
    <source>
        <dbReference type="ARBA" id="ARBA00023065"/>
    </source>
</evidence>
<feature type="compositionally biased region" description="Polar residues" evidence="14">
    <location>
        <begin position="628"/>
        <end position="644"/>
    </location>
</feature>
<evidence type="ECO:0000256" key="15">
    <source>
        <dbReference type="SAM" id="Phobius"/>
    </source>
</evidence>
<dbReference type="Pfam" id="PF00474">
    <property type="entry name" value="SSF"/>
    <property type="match status" value="1"/>
</dbReference>
<feature type="transmembrane region" description="Helical" evidence="15">
    <location>
        <begin position="592"/>
        <end position="612"/>
    </location>
</feature>
<evidence type="ECO:0000256" key="3">
    <source>
        <dbReference type="ARBA" id="ARBA00022448"/>
    </source>
</evidence>
<feature type="transmembrane region" description="Helical" evidence="15">
    <location>
        <begin position="489"/>
        <end position="511"/>
    </location>
</feature>
<feature type="transmembrane region" description="Helical" evidence="15">
    <location>
        <begin position="225"/>
        <end position="255"/>
    </location>
</feature>
<evidence type="ECO:0000256" key="1">
    <source>
        <dbReference type="ARBA" id="ARBA00004141"/>
    </source>
</evidence>
<dbReference type="InterPro" id="IPR038377">
    <property type="entry name" value="Na/Glc_symporter_sf"/>
</dbReference>
<keyword evidence="16" id="KW-1185">Reference proteome</keyword>
<dbReference type="PANTHER" id="PTHR45897">
    <property type="entry name" value="HIGH-AFFINITY CHOLINE TRANSPORTER 1"/>
    <property type="match status" value="1"/>
</dbReference>
<evidence type="ECO:0000256" key="12">
    <source>
        <dbReference type="ARBA" id="ARBA00023201"/>
    </source>
</evidence>
<feature type="transmembrane region" description="Helical" evidence="15">
    <location>
        <begin position="356"/>
        <end position="374"/>
    </location>
</feature>
<comment type="similarity">
    <text evidence="2 13">Belongs to the sodium:solute symporter (SSF) (TC 2.A.21) family.</text>
</comment>
<keyword evidence="3" id="KW-0813">Transport</keyword>
<keyword evidence="7 15" id="KW-1133">Transmembrane helix</keyword>
<dbReference type="InterPro" id="IPR052244">
    <property type="entry name" value="Choline_transporter"/>
</dbReference>
<dbReference type="PANTHER" id="PTHR45897:SF4">
    <property type="entry name" value="HIGH-AFFINITY CHOLINE TRANSPORTER 1"/>
    <property type="match status" value="1"/>
</dbReference>
<evidence type="ECO:0000256" key="6">
    <source>
        <dbReference type="ARBA" id="ARBA00022979"/>
    </source>
</evidence>
<sequence>RHTKRRKLLKTNSIRKHLKRPKLLKTNSIGRHIKRHKLLKTNSIRRHIKRHKLLKTNLIRRHLKRHKLLKERLLTGCKTYSSSVLSDLFCISSGISEHLEDMADIAALISIGAFYLIILVVGLIASRKNNKTASSKTEETMVAGRNIGITVGVFTCTATWVGGGFINGTAESVFEPGQGLVWTQAPVAYSASLLLGGLLFARRMRERRYVTMLDPLQKAFGDRMCALLFLPCLLGELFWSAAILAALGGTVSILVDFSMDWSIVLSAGIAVVYTLFGGLYSVAYTDVAQLIFIFLGLWTVVPFALTHPSVSPLASTAFIWPSSPNSTAQATAKTSTTAATTSGWIGQLQPSDRWRYADSALMLILGGIPWQVYFQRVLSQRTAAGAVAISAASGLAVLLMSLPPVLIGAAAASASNSSQWLIEDCVDSRFILPLALRHLCPRPVAIVGLGAVSAAVMSSADSTVLSSASMFCRNVFKPLVWPKASEGQLVWVLRASILAAGAASAGLAISIRTIYGLWFLCSDLVYVVVLPQLTASLYLPWTNAGGSLAGYLVSLTLRLSAGESLLGLPALVRWPNYQLTGESDTNDFVQQFPVRTVSMLAGFAALMLVSLLSNTTSYGGDRGEDGVNDNQRTGVSKETLTTYL</sequence>
<protein>
    <submittedName>
        <fullName evidence="17">High-affinity choline transporter 1-like</fullName>
    </submittedName>
</protein>
<feature type="transmembrane region" description="Helical" evidence="15">
    <location>
        <begin position="147"/>
        <end position="166"/>
    </location>
</feature>
<dbReference type="AlphaFoldDB" id="A0A1I8GVX8"/>
<proteinExistence type="inferred from homology"/>
<evidence type="ECO:0000313" key="16">
    <source>
        <dbReference type="Proteomes" id="UP000095280"/>
    </source>
</evidence>
<dbReference type="Gene3D" id="1.20.1730.10">
    <property type="entry name" value="Sodium/glucose cotransporter"/>
    <property type="match status" value="1"/>
</dbReference>
<keyword evidence="10 15" id="KW-0472">Membrane</keyword>
<evidence type="ECO:0000313" key="17">
    <source>
        <dbReference type="WBParaSite" id="maker-uti_cns_0003377-snap-gene-0.10-mRNA-1"/>
    </source>
</evidence>
<dbReference type="GO" id="GO:0005886">
    <property type="term" value="C:plasma membrane"/>
    <property type="evidence" value="ECO:0007669"/>
    <property type="project" value="TreeGrafter"/>
</dbReference>
<dbReference type="GO" id="GO:0008292">
    <property type="term" value="P:acetylcholine biosynthetic process"/>
    <property type="evidence" value="ECO:0007669"/>
    <property type="project" value="TreeGrafter"/>
</dbReference>
<dbReference type="CDD" id="cd11474">
    <property type="entry name" value="SLC5sbd_CHT"/>
    <property type="match status" value="1"/>
</dbReference>
<dbReference type="GO" id="GO:0005307">
    <property type="term" value="F:choline:sodium symporter activity"/>
    <property type="evidence" value="ECO:0007669"/>
    <property type="project" value="TreeGrafter"/>
</dbReference>
<dbReference type="Proteomes" id="UP000095280">
    <property type="component" value="Unplaced"/>
</dbReference>
<feature type="transmembrane region" description="Helical" evidence="15">
    <location>
        <begin position="386"/>
        <end position="411"/>
    </location>
</feature>
<dbReference type="InterPro" id="IPR001734">
    <property type="entry name" value="Na/solute_symporter"/>
</dbReference>
<keyword evidence="6" id="KW-0530">Neurotransmitter biosynthesis</keyword>
<evidence type="ECO:0000256" key="13">
    <source>
        <dbReference type="RuleBase" id="RU362091"/>
    </source>
</evidence>
<evidence type="ECO:0000256" key="5">
    <source>
        <dbReference type="ARBA" id="ARBA00022847"/>
    </source>
</evidence>
<reference evidence="17" key="1">
    <citation type="submission" date="2016-11" db="UniProtKB">
        <authorList>
            <consortium name="WormBaseParasite"/>
        </authorList>
    </citation>
    <scope>IDENTIFICATION</scope>
</reference>
<feature type="transmembrane region" description="Helical" evidence="15">
    <location>
        <begin position="287"/>
        <end position="305"/>
    </location>
</feature>
<keyword evidence="9" id="KW-0406">Ion transport</keyword>
<evidence type="ECO:0000256" key="11">
    <source>
        <dbReference type="ARBA" id="ARBA00023180"/>
    </source>
</evidence>
<accession>A0A1I8GVX8</accession>
<evidence type="ECO:0000256" key="2">
    <source>
        <dbReference type="ARBA" id="ARBA00006434"/>
    </source>
</evidence>
<keyword evidence="5" id="KW-0769">Symport</keyword>
<feature type="transmembrane region" description="Helical" evidence="15">
    <location>
        <begin position="107"/>
        <end position="126"/>
    </location>
</feature>
<feature type="transmembrane region" description="Helical" evidence="15">
    <location>
        <begin position="261"/>
        <end position="280"/>
    </location>
</feature>
<comment type="subcellular location">
    <subcellularLocation>
        <location evidence="1">Membrane</location>
        <topology evidence="1">Multi-pass membrane protein</topology>
    </subcellularLocation>
</comment>
<evidence type="ECO:0000256" key="10">
    <source>
        <dbReference type="ARBA" id="ARBA00023136"/>
    </source>
</evidence>
<organism evidence="16 17">
    <name type="scientific">Macrostomum lignano</name>
    <dbReference type="NCBI Taxonomy" id="282301"/>
    <lineage>
        <taxon>Eukaryota</taxon>
        <taxon>Metazoa</taxon>
        <taxon>Spiralia</taxon>
        <taxon>Lophotrochozoa</taxon>
        <taxon>Platyhelminthes</taxon>
        <taxon>Rhabditophora</taxon>
        <taxon>Macrostomorpha</taxon>
        <taxon>Macrostomida</taxon>
        <taxon>Macrostomidae</taxon>
        <taxon>Macrostomum</taxon>
    </lineage>
</organism>
<keyword evidence="8" id="KW-0915">Sodium</keyword>
<name>A0A1I8GVX8_9PLAT</name>
<evidence type="ECO:0000256" key="8">
    <source>
        <dbReference type="ARBA" id="ARBA00023053"/>
    </source>
</evidence>
<keyword evidence="12" id="KW-0739">Sodium transport</keyword>
<feature type="region of interest" description="Disordered" evidence="14">
    <location>
        <begin position="620"/>
        <end position="644"/>
    </location>
</feature>
<evidence type="ECO:0000256" key="7">
    <source>
        <dbReference type="ARBA" id="ARBA00022989"/>
    </source>
</evidence>
<feature type="transmembrane region" description="Helical" evidence="15">
    <location>
        <begin position="517"/>
        <end position="539"/>
    </location>
</feature>
<evidence type="ECO:0000256" key="14">
    <source>
        <dbReference type="SAM" id="MobiDB-lite"/>
    </source>
</evidence>
<dbReference type="WBParaSite" id="maker-uti_cns_0003377-snap-gene-0.10-mRNA-1">
    <property type="protein sequence ID" value="maker-uti_cns_0003377-snap-gene-0.10-mRNA-1"/>
    <property type="gene ID" value="maker-uti_cns_0003377-snap-gene-0.10"/>
</dbReference>
<evidence type="ECO:0000256" key="4">
    <source>
        <dbReference type="ARBA" id="ARBA00022692"/>
    </source>
</evidence>
<dbReference type="PROSITE" id="PS50283">
    <property type="entry name" value="NA_SOLUT_SYMP_3"/>
    <property type="match status" value="1"/>
</dbReference>